<dbReference type="GO" id="GO:0043770">
    <property type="term" value="F:demethylmenaquinone methyltransferase activity"/>
    <property type="evidence" value="ECO:0007669"/>
    <property type="project" value="UniProtKB-EC"/>
</dbReference>
<evidence type="ECO:0000313" key="4">
    <source>
        <dbReference type="EMBL" id="MPL77502.1"/>
    </source>
</evidence>
<name>A0A644UF92_9ZZZZ</name>
<dbReference type="EMBL" id="VSSQ01000107">
    <property type="protein sequence ID" value="MPL77502.1"/>
    <property type="molecule type" value="Genomic_DNA"/>
</dbReference>
<dbReference type="InterPro" id="IPR023576">
    <property type="entry name" value="UbiE/COQ5_MeTrFase_CS"/>
</dbReference>
<dbReference type="GO" id="GO:0042181">
    <property type="term" value="P:ketone biosynthetic process"/>
    <property type="evidence" value="ECO:0007669"/>
    <property type="project" value="UniProtKB-ARBA"/>
</dbReference>
<accession>A0A644UF92</accession>
<dbReference type="HAMAP" id="MF_01813">
    <property type="entry name" value="MenG_UbiE_methyltr"/>
    <property type="match status" value="1"/>
</dbReference>
<evidence type="ECO:0000256" key="1">
    <source>
        <dbReference type="ARBA" id="ARBA00022603"/>
    </source>
</evidence>
<dbReference type="InterPro" id="IPR004033">
    <property type="entry name" value="UbiE/COQ5_MeTrFase"/>
</dbReference>
<dbReference type="PANTHER" id="PTHR43591">
    <property type="entry name" value="METHYLTRANSFERASE"/>
    <property type="match status" value="1"/>
</dbReference>
<organism evidence="4">
    <name type="scientific">bioreactor metagenome</name>
    <dbReference type="NCBI Taxonomy" id="1076179"/>
    <lineage>
        <taxon>unclassified sequences</taxon>
        <taxon>metagenomes</taxon>
        <taxon>ecological metagenomes</taxon>
    </lineage>
</organism>
<evidence type="ECO:0000256" key="2">
    <source>
        <dbReference type="ARBA" id="ARBA00022679"/>
    </source>
</evidence>
<keyword evidence="3" id="KW-0949">S-adenosyl-L-methionine</keyword>
<dbReference type="EC" id="2.1.1.163" evidence="4"/>
<sequence length="232" mass="26690">MAKADKTQVGQLFDSISERYDFLNHFLSFNIDKKWRRKTIKELSSGKDLILDVATGTCDLAIEIINQQKASHIIGIDISKGMLEKGQEKLDRLNLTEKITLRQEDCHNLSFEDNSFDAVVVGFGVRNFRDLLQGIKEINRVLKPNGELIVLEFSKPKYSLISFFYNLYLNHLLPLIGRLFSKHIYAYTYLPNTINEFVYGKKFIEKLGEAGFQNSTYKELTFGVATIYKAIK</sequence>
<dbReference type="GO" id="GO:0032259">
    <property type="term" value="P:methylation"/>
    <property type="evidence" value="ECO:0007669"/>
    <property type="project" value="UniProtKB-KW"/>
</dbReference>
<dbReference type="Pfam" id="PF01209">
    <property type="entry name" value="Ubie_methyltran"/>
    <property type="match status" value="1"/>
</dbReference>
<dbReference type="PROSITE" id="PS51608">
    <property type="entry name" value="SAM_MT_UBIE"/>
    <property type="match status" value="1"/>
</dbReference>
<keyword evidence="2 4" id="KW-0808">Transferase</keyword>
<evidence type="ECO:0000256" key="3">
    <source>
        <dbReference type="ARBA" id="ARBA00022691"/>
    </source>
</evidence>
<gene>
    <name evidence="4" type="primary">menG_7</name>
    <name evidence="4" type="ORF">SDC9_23358</name>
</gene>
<keyword evidence="1 4" id="KW-0489">Methyltransferase</keyword>
<protein>
    <submittedName>
        <fullName evidence="4">Demethylmenaquinone methyltransferase</fullName>
        <ecNumber evidence="4">2.1.1.163</ecNumber>
    </submittedName>
</protein>
<dbReference type="AlphaFoldDB" id="A0A644UF92"/>
<dbReference type="CDD" id="cd02440">
    <property type="entry name" value="AdoMet_MTases"/>
    <property type="match status" value="1"/>
</dbReference>
<dbReference type="PROSITE" id="PS01183">
    <property type="entry name" value="UBIE_1"/>
    <property type="match status" value="1"/>
</dbReference>
<proteinExistence type="inferred from homology"/>
<dbReference type="Gene3D" id="3.40.50.150">
    <property type="entry name" value="Vaccinia Virus protein VP39"/>
    <property type="match status" value="1"/>
</dbReference>
<dbReference type="PANTHER" id="PTHR43591:SF24">
    <property type="entry name" value="2-METHOXY-6-POLYPRENYL-1,4-BENZOQUINOL METHYLASE, MITOCHONDRIAL"/>
    <property type="match status" value="1"/>
</dbReference>
<dbReference type="NCBIfam" id="NF001244">
    <property type="entry name" value="PRK00216.1-5"/>
    <property type="match status" value="1"/>
</dbReference>
<comment type="caution">
    <text evidence="4">The sequence shown here is derived from an EMBL/GenBank/DDBJ whole genome shotgun (WGS) entry which is preliminary data.</text>
</comment>
<dbReference type="SUPFAM" id="SSF53335">
    <property type="entry name" value="S-adenosyl-L-methionine-dependent methyltransferases"/>
    <property type="match status" value="1"/>
</dbReference>
<dbReference type="NCBIfam" id="TIGR01934">
    <property type="entry name" value="MenG_MenH_UbiE"/>
    <property type="match status" value="1"/>
</dbReference>
<dbReference type="InterPro" id="IPR029063">
    <property type="entry name" value="SAM-dependent_MTases_sf"/>
</dbReference>
<reference evidence="4" key="1">
    <citation type="submission" date="2019-08" db="EMBL/GenBank/DDBJ databases">
        <authorList>
            <person name="Kucharzyk K."/>
            <person name="Murdoch R.W."/>
            <person name="Higgins S."/>
            <person name="Loffler F."/>
        </authorList>
    </citation>
    <scope>NUCLEOTIDE SEQUENCE</scope>
</reference>